<dbReference type="PANTHER" id="PTHR43489">
    <property type="entry name" value="ISOMERASE"/>
    <property type="match status" value="1"/>
</dbReference>
<dbReference type="PIRSF" id="PIRSF006241">
    <property type="entry name" value="HyI"/>
    <property type="match status" value="1"/>
</dbReference>
<evidence type="ECO:0000256" key="5">
    <source>
        <dbReference type="SAM" id="MobiDB-lite"/>
    </source>
</evidence>
<dbReference type="InterPro" id="IPR050417">
    <property type="entry name" value="Sugar_Epim/Isomerase"/>
</dbReference>
<evidence type="ECO:0000259" key="6">
    <source>
        <dbReference type="Pfam" id="PF01261"/>
    </source>
</evidence>
<feature type="compositionally biased region" description="Basic and acidic residues" evidence="5">
    <location>
        <begin position="277"/>
        <end position="287"/>
    </location>
</feature>
<reference evidence="7 8" key="1">
    <citation type="submission" date="2020-07" db="EMBL/GenBank/DDBJ databases">
        <title>Sequencing the genomes of 1000 actinobacteria strains.</title>
        <authorList>
            <person name="Klenk H.-P."/>
        </authorList>
    </citation>
    <scope>NUCLEOTIDE SEQUENCE [LARGE SCALE GENOMIC DNA]</scope>
    <source>
        <strain evidence="7 8">DSM 29531</strain>
    </source>
</reference>
<dbReference type="PANTHER" id="PTHR43489:SF6">
    <property type="entry name" value="HYDROXYPYRUVATE ISOMERASE-RELATED"/>
    <property type="match status" value="1"/>
</dbReference>
<dbReference type="Pfam" id="PF01261">
    <property type="entry name" value="AP_endonuc_2"/>
    <property type="match status" value="1"/>
</dbReference>
<dbReference type="InterPro" id="IPR026040">
    <property type="entry name" value="HyI-like"/>
</dbReference>
<evidence type="ECO:0000256" key="3">
    <source>
        <dbReference type="PIRNR" id="PIRNR006241"/>
    </source>
</evidence>
<evidence type="ECO:0000256" key="1">
    <source>
        <dbReference type="ARBA" id="ARBA00023235"/>
    </source>
</evidence>
<feature type="region of interest" description="Disordered" evidence="5">
    <location>
        <begin position="262"/>
        <end position="287"/>
    </location>
</feature>
<feature type="domain" description="Xylose isomerase-like TIM barrel" evidence="6">
    <location>
        <begin position="25"/>
        <end position="260"/>
    </location>
</feature>
<keyword evidence="8" id="KW-1185">Reference proteome</keyword>
<evidence type="ECO:0000313" key="7">
    <source>
        <dbReference type="EMBL" id="NYJ76245.1"/>
    </source>
</evidence>
<proteinExistence type="inferred from homology"/>
<dbReference type="Gene3D" id="3.20.20.150">
    <property type="entry name" value="Divalent-metal-dependent TIM barrel enzymes"/>
    <property type="match status" value="1"/>
</dbReference>
<protein>
    <submittedName>
        <fullName evidence="7">Hydroxypyruvate isomerase</fullName>
        <ecNumber evidence="7">5.3.1.22</ecNumber>
    </submittedName>
</protein>
<keyword evidence="7" id="KW-0670">Pyruvate</keyword>
<evidence type="ECO:0000256" key="4">
    <source>
        <dbReference type="PIRSR" id="PIRSR006241-50"/>
    </source>
</evidence>
<accession>A0A853DQ49</accession>
<dbReference type="EC" id="5.3.1.22" evidence="7"/>
<dbReference type="SUPFAM" id="SSF51658">
    <property type="entry name" value="Xylose isomerase-like"/>
    <property type="match status" value="1"/>
</dbReference>
<dbReference type="AlphaFoldDB" id="A0A853DQ49"/>
<keyword evidence="2" id="KW-0119">Carbohydrate metabolism</keyword>
<dbReference type="RefSeq" id="WP_343048570.1">
    <property type="nucleotide sequence ID" value="NZ_JACCFW010000001.1"/>
</dbReference>
<gene>
    <name evidence="7" type="ORF">HNR15_003208</name>
</gene>
<dbReference type="Proteomes" id="UP000571817">
    <property type="component" value="Unassembled WGS sequence"/>
</dbReference>
<dbReference type="InterPro" id="IPR036237">
    <property type="entry name" value="Xyl_isomerase-like_sf"/>
</dbReference>
<sequence>MTSTRYAVNISILFTEIPFLQRPVAARAAGFDAIECWWPWETATPTQKEQDDFIRAVQDAGVRLIGLNFFAGDMPGGERGLVSWVERQQEFLANIPVVVELGRRSGCRAFNALYGNRVPGADVAASDAAGVRALATAAAAVAEIGGVVLLEPVSGCPDYPLKTAADVFAVIDRVRRQTGVHNVQFLCDLYHLAANGDDLDAVVREYGDRVGHVQIADDPGRGEPGTGRLDLAGYVRRLQDAGYRGYVALEYKTASTTEAGLDGWLPRGERGATGADNVRETNDRSTV</sequence>
<comment type="caution">
    <text evidence="7">The sequence shown here is derived from an EMBL/GenBank/DDBJ whole genome shotgun (WGS) entry which is preliminary data.</text>
</comment>
<keyword evidence="1 3" id="KW-0413">Isomerase</keyword>
<feature type="active site" description="Proton donor/acceptor" evidence="4">
    <location>
        <position position="151"/>
    </location>
</feature>
<comment type="similarity">
    <text evidence="3">Belongs to the hyi family.</text>
</comment>
<organism evidence="7 8">
    <name type="scientific">Allobranchiibius huperziae</name>
    <dbReference type="NCBI Taxonomy" id="1874116"/>
    <lineage>
        <taxon>Bacteria</taxon>
        <taxon>Bacillati</taxon>
        <taxon>Actinomycetota</taxon>
        <taxon>Actinomycetes</taxon>
        <taxon>Micrococcales</taxon>
        <taxon>Dermacoccaceae</taxon>
        <taxon>Allobranchiibius</taxon>
    </lineage>
</organism>
<dbReference type="InterPro" id="IPR013022">
    <property type="entry name" value="Xyl_isomerase-like_TIM-brl"/>
</dbReference>
<feature type="active site" description="Proton donor/acceptor" evidence="4">
    <location>
        <position position="250"/>
    </location>
</feature>
<dbReference type="GO" id="GO:0008903">
    <property type="term" value="F:hydroxypyruvate isomerase activity"/>
    <property type="evidence" value="ECO:0007669"/>
    <property type="project" value="UniProtKB-EC"/>
</dbReference>
<evidence type="ECO:0000313" key="8">
    <source>
        <dbReference type="Proteomes" id="UP000571817"/>
    </source>
</evidence>
<dbReference type="EMBL" id="JACCFW010000001">
    <property type="protein sequence ID" value="NYJ76245.1"/>
    <property type="molecule type" value="Genomic_DNA"/>
</dbReference>
<evidence type="ECO:0000256" key="2">
    <source>
        <dbReference type="ARBA" id="ARBA00023277"/>
    </source>
</evidence>
<name>A0A853DQ49_9MICO</name>
<dbReference type="GO" id="GO:0046487">
    <property type="term" value="P:glyoxylate metabolic process"/>
    <property type="evidence" value="ECO:0007669"/>
    <property type="project" value="TreeGrafter"/>
</dbReference>